<evidence type="ECO:0000256" key="1">
    <source>
        <dbReference type="SAM" id="MobiDB-lite"/>
    </source>
</evidence>
<feature type="region of interest" description="Disordered" evidence="1">
    <location>
        <begin position="193"/>
        <end position="229"/>
    </location>
</feature>
<dbReference type="AlphaFoldDB" id="A0A8J4B7F6"/>
<proteinExistence type="predicted"/>
<keyword evidence="3" id="KW-1185">Reference proteome</keyword>
<evidence type="ECO:0000313" key="3">
    <source>
        <dbReference type="Proteomes" id="UP000747399"/>
    </source>
</evidence>
<protein>
    <submittedName>
        <fullName evidence="2">Uncharacterized protein</fullName>
    </submittedName>
</protein>
<organism evidence="2 3">
    <name type="scientific">Volvox africanus</name>
    <dbReference type="NCBI Taxonomy" id="51714"/>
    <lineage>
        <taxon>Eukaryota</taxon>
        <taxon>Viridiplantae</taxon>
        <taxon>Chlorophyta</taxon>
        <taxon>core chlorophytes</taxon>
        <taxon>Chlorophyceae</taxon>
        <taxon>CS clade</taxon>
        <taxon>Chlamydomonadales</taxon>
        <taxon>Volvocaceae</taxon>
        <taxon>Volvox</taxon>
    </lineage>
</organism>
<sequence length="248" mass="26643">MRRVQSSISSLSTASAQSNVQLSPLQLAGRRRSSLIFTPYISAAVISSGSSEDSRLHRATQASGSDGPGVTCPNGIDCVFVYENQVNVKQPEQPAHVQGLLDENYEDHKGLSKGIRVHEDVSCFAESAKLLFSDEYRRASCLPAFSSDFASIISSFSSAVHSREILTAAPGDSALGLRQRSLPVAVSATKLISRSSRGQESTGLVGNGEMHQSQAAHETSSAADEATSPVRFQMRRIPRVVRNLNYMG</sequence>
<dbReference type="Proteomes" id="UP000747399">
    <property type="component" value="Unassembled WGS sequence"/>
</dbReference>
<dbReference type="EMBL" id="BNCO01000021">
    <property type="protein sequence ID" value="GIL55502.1"/>
    <property type="molecule type" value="Genomic_DNA"/>
</dbReference>
<evidence type="ECO:0000313" key="2">
    <source>
        <dbReference type="EMBL" id="GIL55502.1"/>
    </source>
</evidence>
<name>A0A8J4B7F6_9CHLO</name>
<gene>
    <name evidence="2" type="ORF">Vafri_11074</name>
</gene>
<reference evidence="2" key="1">
    <citation type="journal article" date="2021" name="Proc. Natl. Acad. Sci. U.S.A.">
        <title>Three genomes in the algal genus Volvox reveal the fate of a haploid sex-determining region after a transition to homothallism.</title>
        <authorList>
            <person name="Yamamoto K."/>
            <person name="Hamaji T."/>
            <person name="Kawai-Toyooka H."/>
            <person name="Matsuzaki R."/>
            <person name="Takahashi F."/>
            <person name="Nishimura Y."/>
            <person name="Kawachi M."/>
            <person name="Noguchi H."/>
            <person name="Minakuchi Y."/>
            <person name="Umen J.G."/>
            <person name="Toyoda A."/>
            <person name="Nozaki H."/>
        </authorList>
    </citation>
    <scope>NUCLEOTIDE SEQUENCE</scope>
    <source>
        <strain evidence="2">NIES-3780</strain>
    </source>
</reference>
<feature type="compositionally biased region" description="Polar residues" evidence="1">
    <location>
        <begin position="193"/>
        <end position="222"/>
    </location>
</feature>
<accession>A0A8J4B7F6</accession>
<comment type="caution">
    <text evidence="2">The sequence shown here is derived from an EMBL/GenBank/DDBJ whole genome shotgun (WGS) entry which is preliminary data.</text>
</comment>